<gene>
    <name evidence="2" type="ORF">CBOVIS_LOCUS10400</name>
</gene>
<dbReference type="Gene3D" id="2.30.30.100">
    <property type="match status" value="1"/>
</dbReference>
<name>A0A8S1F4K9_9PELO</name>
<evidence type="ECO:0000313" key="2">
    <source>
        <dbReference type="EMBL" id="CAB3408645.1"/>
    </source>
</evidence>
<proteinExistence type="predicted"/>
<evidence type="ECO:0000259" key="1">
    <source>
        <dbReference type="PROSITE" id="PS52001"/>
    </source>
</evidence>
<dbReference type="OrthoDB" id="77463at2759"/>
<dbReference type="PROSITE" id="PS52001">
    <property type="entry name" value="AD"/>
    <property type="match status" value="1"/>
</dbReference>
<dbReference type="GO" id="GO:0000387">
    <property type="term" value="P:spliceosomal snRNP assembly"/>
    <property type="evidence" value="ECO:0007669"/>
    <property type="project" value="TreeGrafter"/>
</dbReference>
<organism evidence="2 3">
    <name type="scientific">Caenorhabditis bovis</name>
    <dbReference type="NCBI Taxonomy" id="2654633"/>
    <lineage>
        <taxon>Eukaryota</taxon>
        <taxon>Metazoa</taxon>
        <taxon>Ecdysozoa</taxon>
        <taxon>Nematoda</taxon>
        <taxon>Chromadorea</taxon>
        <taxon>Rhabditida</taxon>
        <taxon>Rhabditina</taxon>
        <taxon>Rhabditomorpha</taxon>
        <taxon>Rhabditoidea</taxon>
        <taxon>Rhabditidae</taxon>
        <taxon>Peloderinae</taxon>
        <taxon>Caenorhabditis</taxon>
    </lineage>
</organism>
<evidence type="ECO:0000313" key="3">
    <source>
        <dbReference type="Proteomes" id="UP000494206"/>
    </source>
</evidence>
<dbReference type="GO" id="GO:0032797">
    <property type="term" value="C:SMN complex"/>
    <property type="evidence" value="ECO:0007669"/>
    <property type="project" value="TreeGrafter"/>
</dbReference>
<dbReference type="AlphaFoldDB" id="A0A8S1F4K9"/>
<sequence>MISVEETYNMLGKPIKVVLDDGNKRTASTTTGNLVTIDPTSGTLVLAQFHHQCEIRCFELIPSSSISNISKLEEIDENCAPFGEAVLEQIDKLLGMQSTNVVEDGEMYKRAEKVINYLRAHHIEVFEEPNGVFRISGVVRFEKPYRRENLYCDIPMVLQRLLKLLDEMQ</sequence>
<dbReference type="PANTHER" id="PTHR14710">
    <property type="entry name" value="GEM-ASSOCIATED PROTEIN 6"/>
    <property type="match status" value="1"/>
</dbReference>
<reference evidence="2 3" key="1">
    <citation type="submission" date="2020-04" db="EMBL/GenBank/DDBJ databases">
        <authorList>
            <person name="Laetsch R D."/>
            <person name="Stevens L."/>
            <person name="Kumar S."/>
            <person name="Blaxter L. M."/>
        </authorList>
    </citation>
    <scope>NUCLEOTIDE SEQUENCE [LARGE SCALE GENOMIC DNA]</scope>
</reference>
<comment type="caution">
    <text evidence="2">The sequence shown here is derived from an EMBL/GenBank/DDBJ whole genome shotgun (WGS) entry which is preliminary data.</text>
</comment>
<dbReference type="PANTHER" id="PTHR14710:SF2">
    <property type="entry name" value="GEM-ASSOCIATED PROTEIN 6"/>
    <property type="match status" value="1"/>
</dbReference>
<dbReference type="EMBL" id="CADEPM010000007">
    <property type="protein sequence ID" value="CAB3408645.1"/>
    <property type="molecule type" value="Genomic_DNA"/>
</dbReference>
<dbReference type="GO" id="GO:0000245">
    <property type="term" value="P:spliceosomal complex assembly"/>
    <property type="evidence" value="ECO:0007669"/>
    <property type="project" value="InterPro"/>
</dbReference>
<feature type="domain" description="AD" evidence="1">
    <location>
        <begin position="65"/>
        <end position="169"/>
    </location>
</feature>
<keyword evidence="3" id="KW-1185">Reference proteome</keyword>
<dbReference type="GO" id="GO:0005634">
    <property type="term" value="C:nucleus"/>
    <property type="evidence" value="ECO:0007669"/>
    <property type="project" value="InterPro"/>
</dbReference>
<accession>A0A8S1F4K9</accession>
<dbReference type="InterPro" id="IPR047574">
    <property type="entry name" value="AD"/>
</dbReference>
<protein>
    <recommendedName>
        <fullName evidence="1">AD domain-containing protein</fullName>
    </recommendedName>
</protein>
<dbReference type="Proteomes" id="UP000494206">
    <property type="component" value="Unassembled WGS sequence"/>
</dbReference>
<dbReference type="InterPro" id="IPR009422">
    <property type="entry name" value="Gemin6"/>
</dbReference>